<comment type="caution">
    <text evidence="2">The sequence shown here is derived from an EMBL/GenBank/DDBJ whole genome shotgun (WGS) entry which is preliminary data.</text>
</comment>
<dbReference type="AlphaFoldDB" id="A0A5J4UDY8"/>
<dbReference type="EMBL" id="SNRW01017142">
    <property type="protein sequence ID" value="KAA6368647.1"/>
    <property type="molecule type" value="Genomic_DNA"/>
</dbReference>
<accession>A0A5J4UDY8</accession>
<dbReference type="OrthoDB" id="17015at2759"/>
<reference evidence="2 3" key="1">
    <citation type="submission" date="2019-03" db="EMBL/GenBank/DDBJ databases">
        <title>Single cell metagenomics reveals metabolic interactions within the superorganism composed of flagellate Streblomastix strix and complex community of Bacteroidetes bacteria on its surface.</title>
        <authorList>
            <person name="Treitli S.C."/>
            <person name="Kolisko M."/>
            <person name="Husnik F."/>
            <person name="Keeling P."/>
            <person name="Hampl V."/>
        </authorList>
    </citation>
    <scope>NUCLEOTIDE SEQUENCE [LARGE SCALE GENOMIC DNA]</scope>
    <source>
        <strain evidence="2">ST1C</strain>
    </source>
</reference>
<sequence>MQNSKHQSRFHTKTCCFLLTSLVVVIGAFTVLMFPSFFYKFPIGIQSKPLCANQSLEFCQINSTQQFNKYIWMITDGTSYEYIEKLEKHFGEHAKVFVTHTERIRYSVELYKT</sequence>
<name>A0A5J4UDY8_9EUKA</name>
<dbReference type="Proteomes" id="UP000324800">
    <property type="component" value="Unassembled WGS sequence"/>
</dbReference>
<evidence type="ECO:0000313" key="3">
    <source>
        <dbReference type="Proteomes" id="UP000324800"/>
    </source>
</evidence>
<organism evidence="2 3">
    <name type="scientific">Streblomastix strix</name>
    <dbReference type="NCBI Taxonomy" id="222440"/>
    <lineage>
        <taxon>Eukaryota</taxon>
        <taxon>Metamonada</taxon>
        <taxon>Preaxostyla</taxon>
        <taxon>Oxymonadida</taxon>
        <taxon>Streblomastigidae</taxon>
        <taxon>Streblomastix</taxon>
    </lineage>
</organism>
<keyword evidence="1" id="KW-1133">Transmembrane helix</keyword>
<proteinExistence type="predicted"/>
<evidence type="ECO:0000313" key="2">
    <source>
        <dbReference type="EMBL" id="KAA6368647.1"/>
    </source>
</evidence>
<protein>
    <submittedName>
        <fullName evidence="2">Uncharacterized protein</fullName>
    </submittedName>
</protein>
<evidence type="ECO:0000256" key="1">
    <source>
        <dbReference type="SAM" id="Phobius"/>
    </source>
</evidence>
<feature type="transmembrane region" description="Helical" evidence="1">
    <location>
        <begin position="15"/>
        <end position="39"/>
    </location>
</feature>
<gene>
    <name evidence="2" type="ORF">EZS28_035826</name>
</gene>
<feature type="non-terminal residue" evidence="2">
    <location>
        <position position="113"/>
    </location>
</feature>
<keyword evidence="1" id="KW-0812">Transmembrane</keyword>
<keyword evidence="1" id="KW-0472">Membrane</keyword>